<sequence length="96" mass="10402">MRIVRIKSGGSESAAIEISSGFVRLDVLNEEKRTAWPEDFEELVYGGEGAALARWYEAGGETLLENISRRFVVPREKAEITGGPSDVGGGGQRNFG</sequence>
<dbReference type="AlphaFoldDB" id="A0A073IN63"/>
<proteinExistence type="predicted"/>
<dbReference type="OrthoDB" id="5717at2"/>
<dbReference type="RefSeq" id="WP_037977148.1">
    <property type="nucleotide sequence ID" value="NZ_JAWRIX010000001.1"/>
</dbReference>
<evidence type="ECO:0000313" key="2">
    <source>
        <dbReference type="Proteomes" id="UP000027665"/>
    </source>
</evidence>
<keyword evidence="2" id="KW-1185">Reference proteome</keyword>
<gene>
    <name evidence="1" type="ORF">EH55_07440</name>
</gene>
<organism evidence="1 2">
    <name type="scientific">Synergistes jonesii</name>
    <dbReference type="NCBI Taxonomy" id="2754"/>
    <lineage>
        <taxon>Bacteria</taxon>
        <taxon>Thermotogati</taxon>
        <taxon>Synergistota</taxon>
        <taxon>Synergistia</taxon>
        <taxon>Synergistales</taxon>
        <taxon>Synergistaceae</taxon>
        <taxon>Synergistes</taxon>
    </lineage>
</organism>
<dbReference type="Proteomes" id="UP000027665">
    <property type="component" value="Unassembled WGS sequence"/>
</dbReference>
<dbReference type="GeneID" id="90984075"/>
<name>A0A073IN63_9BACT</name>
<protein>
    <submittedName>
        <fullName evidence="1">Uncharacterized protein</fullName>
    </submittedName>
</protein>
<evidence type="ECO:0000313" key="1">
    <source>
        <dbReference type="EMBL" id="KEJ91798.1"/>
    </source>
</evidence>
<accession>A0A073IN63</accession>
<reference evidence="1 2" key="1">
    <citation type="submission" date="2014-04" db="EMBL/GenBank/DDBJ databases">
        <title>Draft Genome Sequence of Synergistes jonesii.</title>
        <authorList>
            <person name="Coil D.A."/>
            <person name="Eisen J.A."/>
            <person name="Holland-Moritz H.E."/>
        </authorList>
    </citation>
    <scope>NUCLEOTIDE SEQUENCE [LARGE SCALE GENOMIC DNA]</scope>
    <source>
        <strain evidence="1 2">78-1</strain>
    </source>
</reference>
<comment type="caution">
    <text evidence="1">The sequence shown here is derived from an EMBL/GenBank/DDBJ whole genome shotgun (WGS) entry which is preliminary data.</text>
</comment>
<dbReference type="STRING" id="2754.EH55_07440"/>
<dbReference type="EMBL" id="JMKI01000037">
    <property type="protein sequence ID" value="KEJ91798.1"/>
    <property type="molecule type" value="Genomic_DNA"/>
</dbReference>